<dbReference type="RefSeq" id="WP_207861627.1">
    <property type="nucleotide sequence ID" value="NZ_JAFREP010000026.1"/>
</dbReference>
<dbReference type="InterPro" id="IPR028903">
    <property type="entry name" value="Tox-REase-7_dom"/>
</dbReference>
<sequence length="1782" mass="199208">MQRNILFVTCFLTLALFSFLPVHAFQSGTLTRIAPRELPTQREEIEPLSSDADQIGLRTEIPYTHINEFTGKLNITLEAVGVPGLSLTPIYKTPEEPYCRNSSDFQLCQLSGTPDSHNLGLGWSFNLGYIVARNRVISSAFADWERVRFVDSAGNASVFGRDALFQKGPFDGGPRDACDTFGCLPEQADVHFIDRSLRRITRQWHDDGTLLQGFSQNNYYLKEPNGQVTEFLAQRRVTDEANRSAVRFYPIRITQPNGRFLTVTYVGGLDADGTVPEPARIASLVDQDGRRLVIDYHGPESVHQGLPEKVELRYGSQTKLMARFGYQTVVAGTRRTQSLHTVTTAAGRTFTITTGLEGRDKPVVTDLQLPGGGVIAFNWAVQSFKYVQAEYSDCRPSRADDDCIELETRERDYLRLSSVSHGQSWLALSYRQGSPDEEWEFDGRGFIEVTVFEEMMETFNERKTRYINTPIHHTLYQIFEFDYLVGLPATQRTLFGSEVARESWDYTPVLSIGGHAGGDAVRIHAVKKHGRLIDNVWLDRHYSYAWYGADTGLDASRIHEGYLAPLRIREQARDSAYYREQVFEYDHRVVADFAGTDDTRFDAYALSLPTLLEERGLTRDGPGTLKRTILKYEDPRFPLPTTKIYHRNATETEVETLSYHPSGRDRGYLATRTSGGVSTIHTQDYQFGVPRYEVQPESTPIIRYLNFDGTLESETKNGITTEYRYDNDRRVTRILRPGRPDEVTRYRDDHLGSSRFWEFTEGVANSDVIQFDFPTPAVGVGSGTPTVPIGTITLDSMGRVSNQLQGVWSYADYETTTHYDAFGRVAYETDSRARGIAYRYDVVGRVVKKWLFPLGGNVGLDQAPTSEFVYSRTPDGNLITVETARAHRDGPAKIKRVEHDILGRLVRASTNGHETAFTHTAHALGTETVTTPYHNPAYARRQVISWLGQLMEERHPEMDETMGYAYDGRGLRVHQFAGDLPQPAWEMWNSYDGLGRLVLQEGRNHLELGQDMRRPIKQFEYDGLNRLIRATAFNDDGYAAPVITRYRDFNEQHQPRVIDIHLPRLEQGALGENGRLTRDVSGSRTYQIRQAYDHLGRVREVQHPNGGVAARNHSFHHKELQVFYGRGPEHPAGPDFHQVVRATHFWTPDAAPWWRKLDGGRCQSSDCLPTYPSLVGGDPTLQGLIEDVVARVAQTPISPEATRSGHNATDAPEHQALAEYLAQETGTHRALSAAKTFTHLNTFDAAHRAVGSRISAAGEPLAFVAIDNIRYNEFGTITGYDRRDALFPDGIHIGHGYDALGRLARFSLGAQTNTYGYDETGNFLTRSGLDLFLGKTRFHLPAFETSVAGRNPYQVGSDNDYDRLGRLSVSAGTHYRYRRNGRLDGVFVGSKRYPGFLHSSVEAKHFYDAFGQRVVSIRPNENRITYSIRDQNHTVITEEEVAVNGLSDGNTMVARRQFVTHQGQAVFVETQQFIAGGLASTRYQYRLTDRTGNPILSWEPQAAPNARQQFYSPYGVQMVMGNAFKGPHGFTGHEEDPDGLIYMRARYYNPGAGCFTQPDPGRDFDATIPTSYNLYAYARSNPMAGYDPSGEVVETLWDVANIGMGVVSAVDNISQGNWGAAAIDAGGVALDIGATLIPGVPGGAGTAIKAAGGASEAGAMLAKHGTEMLTMASAAATRLQQNVRKGLAFEKKIGLPKNTKRIQVASSKVQFRIPDFLNREGRAIGEAKNVKKVSFSGQLRDYYQFAKSKGFTFTLYLPEGVRISKPLQKLIDSGEILVERIQ</sequence>
<dbReference type="EMBL" id="JAFREP010000026">
    <property type="protein sequence ID" value="MBO1321654.1"/>
    <property type="molecule type" value="Genomic_DNA"/>
</dbReference>
<dbReference type="Pfam" id="PF15649">
    <property type="entry name" value="Tox-REase-7"/>
    <property type="match status" value="1"/>
</dbReference>
<evidence type="ECO:0000256" key="1">
    <source>
        <dbReference type="SAM" id="SignalP"/>
    </source>
</evidence>
<reference evidence="3" key="1">
    <citation type="submission" date="2021-03" db="EMBL/GenBank/DDBJ databases">
        <authorList>
            <person name="Wang G."/>
        </authorList>
    </citation>
    <scope>NUCLEOTIDE SEQUENCE</scope>
    <source>
        <strain evidence="3">KCTC 12899</strain>
    </source>
</reference>
<accession>A0A8J7QCL4</accession>
<evidence type="ECO:0000259" key="2">
    <source>
        <dbReference type="Pfam" id="PF15649"/>
    </source>
</evidence>
<dbReference type="Proteomes" id="UP000664417">
    <property type="component" value="Unassembled WGS sequence"/>
</dbReference>
<dbReference type="InterPro" id="IPR050708">
    <property type="entry name" value="T6SS_VgrG/RHS"/>
</dbReference>
<gene>
    <name evidence="3" type="ORF">J3U88_24460</name>
</gene>
<proteinExistence type="predicted"/>
<keyword evidence="1" id="KW-0732">Signal</keyword>
<dbReference type="PANTHER" id="PTHR32305:SF15">
    <property type="entry name" value="PROTEIN RHSA-RELATED"/>
    <property type="match status" value="1"/>
</dbReference>
<name>A0A8J7QCL4_9BACT</name>
<dbReference type="Gene3D" id="2.180.10.10">
    <property type="entry name" value="RHS repeat-associated core"/>
    <property type="match status" value="2"/>
</dbReference>
<comment type="caution">
    <text evidence="3">The sequence shown here is derived from an EMBL/GenBank/DDBJ whole genome shotgun (WGS) entry which is preliminary data.</text>
</comment>
<protein>
    <recommendedName>
        <fullName evidence="2">Tox-REase-7 domain-containing protein</fullName>
    </recommendedName>
</protein>
<evidence type="ECO:0000313" key="4">
    <source>
        <dbReference type="Proteomes" id="UP000664417"/>
    </source>
</evidence>
<evidence type="ECO:0000313" key="3">
    <source>
        <dbReference type="EMBL" id="MBO1321654.1"/>
    </source>
</evidence>
<dbReference type="PANTHER" id="PTHR32305">
    <property type="match status" value="1"/>
</dbReference>
<organism evidence="3 4">
    <name type="scientific">Acanthopleuribacter pedis</name>
    <dbReference type="NCBI Taxonomy" id="442870"/>
    <lineage>
        <taxon>Bacteria</taxon>
        <taxon>Pseudomonadati</taxon>
        <taxon>Acidobacteriota</taxon>
        <taxon>Holophagae</taxon>
        <taxon>Acanthopleuribacterales</taxon>
        <taxon>Acanthopleuribacteraceae</taxon>
        <taxon>Acanthopleuribacter</taxon>
    </lineage>
</organism>
<feature type="chain" id="PRO_5035294817" description="Tox-REase-7 domain-containing protein" evidence="1">
    <location>
        <begin position="25"/>
        <end position="1782"/>
    </location>
</feature>
<feature type="signal peptide" evidence="1">
    <location>
        <begin position="1"/>
        <end position="24"/>
    </location>
</feature>
<keyword evidence="4" id="KW-1185">Reference proteome</keyword>
<dbReference type="NCBIfam" id="TIGR03696">
    <property type="entry name" value="Rhs_assc_core"/>
    <property type="match status" value="1"/>
</dbReference>
<dbReference type="InterPro" id="IPR022385">
    <property type="entry name" value="Rhs_assc_core"/>
</dbReference>
<feature type="domain" description="Tox-REase-7" evidence="2">
    <location>
        <begin position="1688"/>
        <end position="1767"/>
    </location>
</feature>